<comment type="caution">
    <text evidence="1">The sequence shown here is derived from an EMBL/GenBank/DDBJ whole genome shotgun (WGS) entry which is preliminary data.</text>
</comment>
<dbReference type="EMBL" id="CM042030">
    <property type="protein sequence ID" value="KAI3786829.1"/>
    <property type="molecule type" value="Genomic_DNA"/>
</dbReference>
<dbReference type="Proteomes" id="UP001056120">
    <property type="component" value="Linkage Group LG13"/>
</dbReference>
<accession>A0ACB9GTP7</accession>
<reference evidence="2" key="1">
    <citation type="journal article" date="2022" name="Mol. Ecol. Resour.">
        <title>The genomes of chicory, endive, great burdock and yacon provide insights into Asteraceae palaeo-polyploidization history and plant inulin production.</title>
        <authorList>
            <person name="Fan W."/>
            <person name="Wang S."/>
            <person name="Wang H."/>
            <person name="Wang A."/>
            <person name="Jiang F."/>
            <person name="Liu H."/>
            <person name="Zhao H."/>
            <person name="Xu D."/>
            <person name="Zhang Y."/>
        </authorList>
    </citation>
    <scope>NUCLEOTIDE SEQUENCE [LARGE SCALE GENOMIC DNA]</scope>
    <source>
        <strain evidence="2">cv. Yunnan</strain>
    </source>
</reference>
<proteinExistence type="predicted"/>
<protein>
    <submittedName>
        <fullName evidence="1">Uncharacterized protein</fullName>
    </submittedName>
</protein>
<reference evidence="1 2" key="2">
    <citation type="journal article" date="2022" name="Mol. Ecol. Resour.">
        <title>The genomes of chicory, endive, great burdock and yacon provide insights into Asteraceae paleo-polyploidization history and plant inulin production.</title>
        <authorList>
            <person name="Fan W."/>
            <person name="Wang S."/>
            <person name="Wang H."/>
            <person name="Wang A."/>
            <person name="Jiang F."/>
            <person name="Liu H."/>
            <person name="Zhao H."/>
            <person name="Xu D."/>
            <person name="Zhang Y."/>
        </authorList>
    </citation>
    <scope>NUCLEOTIDE SEQUENCE [LARGE SCALE GENOMIC DNA]</scope>
    <source>
        <strain evidence="2">cv. Yunnan</strain>
        <tissue evidence="1">Leaves</tissue>
    </source>
</reference>
<sequence length="151" mass="17207">MKNPQTLVEDLARKYQRSMLLATHIFDPTDGIDLNNVVSNWGSPDLSLYALIPRGFNVLKLAAVKWKPPFYQVPQGLKLFTQSWTPLQPTKITGLICVIHGYTNESSWFIQLTSIHLAKAGFVVCVIDHQGHSFSEGLQHHIPDISLWRRW</sequence>
<evidence type="ECO:0000313" key="2">
    <source>
        <dbReference type="Proteomes" id="UP001056120"/>
    </source>
</evidence>
<organism evidence="1 2">
    <name type="scientific">Smallanthus sonchifolius</name>
    <dbReference type="NCBI Taxonomy" id="185202"/>
    <lineage>
        <taxon>Eukaryota</taxon>
        <taxon>Viridiplantae</taxon>
        <taxon>Streptophyta</taxon>
        <taxon>Embryophyta</taxon>
        <taxon>Tracheophyta</taxon>
        <taxon>Spermatophyta</taxon>
        <taxon>Magnoliopsida</taxon>
        <taxon>eudicotyledons</taxon>
        <taxon>Gunneridae</taxon>
        <taxon>Pentapetalae</taxon>
        <taxon>asterids</taxon>
        <taxon>campanulids</taxon>
        <taxon>Asterales</taxon>
        <taxon>Asteraceae</taxon>
        <taxon>Asteroideae</taxon>
        <taxon>Heliantheae alliance</taxon>
        <taxon>Millerieae</taxon>
        <taxon>Smallanthus</taxon>
    </lineage>
</organism>
<keyword evidence="2" id="KW-1185">Reference proteome</keyword>
<evidence type="ECO:0000313" key="1">
    <source>
        <dbReference type="EMBL" id="KAI3786829.1"/>
    </source>
</evidence>
<name>A0ACB9GTP7_9ASTR</name>
<gene>
    <name evidence="1" type="ORF">L1987_40830</name>
</gene>